<evidence type="ECO:0000313" key="3">
    <source>
        <dbReference type="EMBL" id="CAH1975685.1"/>
    </source>
</evidence>
<comment type="caution">
    <text evidence="3">The sequence shown here is derived from an EMBL/GenBank/DDBJ whole genome shotgun (WGS) entry which is preliminary data.</text>
</comment>
<dbReference type="Pfam" id="PF23651">
    <property type="entry name" value="TRAF_BTBD17"/>
    <property type="match status" value="1"/>
</dbReference>
<dbReference type="EMBL" id="CAKOFQ010006838">
    <property type="protein sequence ID" value="CAH1975685.1"/>
    <property type="molecule type" value="Genomic_DNA"/>
</dbReference>
<dbReference type="InterPro" id="IPR011333">
    <property type="entry name" value="SKP1/BTB/POZ_sf"/>
</dbReference>
<dbReference type="Pfam" id="PF07707">
    <property type="entry name" value="BACK"/>
    <property type="match status" value="1"/>
</dbReference>
<dbReference type="InterPro" id="IPR011705">
    <property type="entry name" value="BACK"/>
</dbReference>
<dbReference type="SUPFAM" id="SSF54695">
    <property type="entry name" value="POZ domain"/>
    <property type="match status" value="1"/>
</dbReference>
<sequence>MDTQDYEDDSSEPSPSKSRRKGSAHSADIEEIDESCQIMVNNSDNVLRILRNLYHDKEMCDVYLKVGNKEYGAHRLILCATSDVFQAMLMCPKWSEWHESRVELLELPICEGFFNLFLEYLYTGKILITHTNVMPILALADKYIVKGLSRVCLSYMCKHVPHAASHNQLFSWLQYSTACGHTKVMETCQNYIKWNFEAVANTPDFSNFDIDMFTRILWQNDIVVHNEMVLYNCVTRWLELEKIKMQLVCCNNVEIEKNFKNLVERIMSCIRFPMMTPRELAELLLSTIIKQHKEFFMDRMAIGMKYHSGYTDQIQPYYNTEEGRLLFIPRLYTSDSCSAILTIENFRTIPSYHTSTFVFSSHLSAAEHESHKVNEWLVDLYPRGIWFKKCYLIVWQGTLEVPEEVLYTVRLSLTCRELSETDMRVKVSVLIYGLQGGVEHVMEVKEKVHHFSTQEKVMNIDDLIPFEELNPPATSEGTHETPYLVGPNRDQLKLNIVIAPIR</sequence>
<dbReference type="InterPro" id="IPR000210">
    <property type="entry name" value="BTB/POZ_dom"/>
</dbReference>
<dbReference type="CDD" id="cd18493">
    <property type="entry name" value="BACK_BTBD17"/>
    <property type="match status" value="1"/>
</dbReference>
<evidence type="ECO:0000259" key="2">
    <source>
        <dbReference type="PROSITE" id="PS50097"/>
    </source>
</evidence>
<proteinExistence type="predicted"/>
<evidence type="ECO:0000256" key="1">
    <source>
        <dbReference type="SAM" id="MobiDB-lite"/>
    </source>
</evidence>
<dbReference type="InterPro" id="IPR056184">
    <property type="entry name" value="TRAF_BTBD17"/>
</dbReference>
<dbReference type="OrthoDB" id="2359033at2759"/>
<dbReference type="InterPro" id="IPR051481">
    <property type="entry name" value="BTB-POZ/Galectin-3-binding"/>
</dbReference>
<dbReference type="PROSITE" id="PS50097">
    <property type="entry name" value="BTB"/>
    <property type="match status" value="1"/>
</dbReference>
<gene>
    <name evidence="3" type="ORF">ACAOBT_LOCUS11720</name>
</gene>
<dbReference type="Gene3D" id="1.25.40.420">
    <property type="match status" value="1"/>
</dbReference>
<dbReference type="AlphaFoldDB" id="A0A9P0P9F7"/>
<name>A0A9P0P9F7_ACAOB</name>
<reference evidence="3" key="1">
    <citation type="submission" date="2022-03" db="EMBL/GenBank/DDBJ databases">
        <authorList>
            <person name="Sayadi A."/>
        </authorList>
    </citation>
    <scope>NUCLEOTIDE SEQUENCE</scope>
</reference>
<keyword evidence="4" id="KW-1185">Reference proteome</keyword>
<dbReference type="Gene3D" id="3.30.710.10">
    <property type="entry name" value="Potassium Channel Kv1.1, Chain A"/>
    <property type="match status" value="1"/>
</dbReference>
<dbReference type="SMART" id="SM00225">
    <property type="entry name" value="BTB"/>
    <property type="match status" value="1"/>
</dbReference>
<organism evidence="3 4">
    <name type="scientific">Acanthoscelides obtectus</name>
    <name type="common">Bean weevil</name>
    <name type="synonym">Bruchus obtectus</name>
    <dbReference type="NCBI Taxonomy" id="200917"/>
    <lineage>
        <taxon>Eukaryota</taxon>
        <taxon>Metazoa</taxon>
        <taxon>Ecdysozoa</taxon>
        <taxon>Arthropoda</taxon>
        <taxon>Hexapoda</taxon>
        <taxon>Insecta</taxon>
        <taxon>Pterygota</taxon>
        <taxon>Neoptera</taxon>
        <taxon>Endopterygota</taxon>
        <taxon>Coleoptera</taxon>
        <taxon>Polyphaga</taxon>
        <taxon>Cucujiformia</taxon>
        <taxon>Chrysomeloidea</taxon>
        <taxon>Chrysomelidae</taxon>
        <taxon>Bruchinae</taxon>
        <taxon>Bruchini</taxon>
        <taxon>Acanthoscelides</taxon>
    </lineage>
</organism>
<dbReference type="Proteomes" id="UP001152888">
    <property type="component" value="Unassembled WGS sequence"/>
</dbReference>
<feature type="compositionally biased region" description="Acidic residues" evidence="1">
    <location>
        <begin position="1"/>
        <end position="11"/>
    </location>
</feature>
<evidence type="ECO:0000313" key="4">
    <source>
        <dbReference type="Proteomes" id="UP001152888"/>
    </source>
</evidence>
<feature type="domain" description="BTB" evidence="2">
    <location>
        <begin position="60"/>
        <end position="130"/>
    </location>
</feature>
<dbReference type="SMART" id="SM00875">
    <property type="entry name" value="BACK"/>
    <property type="match status" value="1"/>
</dbReference>
<protein>
    <recommendedName>
        <fullName evidence="2">BTB domain-containing protein</fullName>
    </recommendedName>
</protein>
<dbReference type="Pfam" id="PF00651">
    <property type="entry name" value="BTB"/>
    <property type="match status" value="1"/>
</dbReference>
<dbReference type="PANTHER" id="PTHR24410">
    <property type="entry name" value="HL07962P-RELATED"/>
    <property type="match status" value="1"/>
</dbReference>
<feature type="region of interest" description="Disordered" evidence="1">
    <location>
        <begin position="1"/>
        <end position="28"/>
    </location>
</feature>
<dbReference type="PANTHER" id="PTHR24410:SF41">
    <property type="entry name" value="HL07962P"/>
    <property type="match status" value="1"/>
</dbReference>
<accession>A0A9P0P9F7</accession>